<dbReference type="PRINTS" id="PR00463">
    <property type="entry name" value="EP450I"/>
</dbReference>
<dbReference type="InterPro" id="IPR050665">
    <property type="entry name" value="Cytochrome_P450_Monooxygen"/>
</dbReference>
<evidence type="ECO:0000256" key="12">
    <source>
        <dbReference type="RuleBase" id="RU000461"/>
    </source>
</evidence>
<accession>A0AAF0W9J7</accession>
<evidence type="ECO:0000313" key="14">
    <source>
        <dbReference type="EMBL" id="WOG84969.1"/>
    </source>
</evidence>
<dbReference type="PANTHER" id="PTHR24282">
    <property type="entry name" value="CYTOCHROME P450 FAMILY MEMBER"/>
    <property type="match status" value="1"/>
</dbReference>
<comment type="cofactor">
    <cofactor evidence="11">
        <name>heme</name>
        <dbReference type="ChEBI" id="CHEBI:30413"/>
    </cofactor>
</comment>
<evidence type="ECO:0000256" key="6">
    <source>
        <dbReference type="ARBA" id="ARBA00022989"/>
    </source>
</evidence>
<dbReference type="PROSITE" id="PS00086">
    <property type="entry name" value="CYTOCHROME_P450"/>
    <property type="match status" value="1"/>
</dbReference>
<evidence type="ECO:0000256" key="11">
    <source>
        <dbReference type="PIRSR" id="PIRSR602401-1"/>
    </source>
</evidence>
<dbReference type="GO" id="GO:0005506">
    <property type="term" value="F:iron ion binding"/>
    <property type="evidence" value="ECO:0007669"/>
    <property type="project" value="InterPro"/>
</dbReference>
<dbReference type="GO" id="GO:0016705">
    <property type="term" value="F:oxidoreductase activity, acting on paired donors, with incorporation or reduction of molecular oxygen"/>
    <property type="evidence" value="ECO:0007669"/>
    <property type="project" value="InterPro"/>
</dbReference>
<keyword evidence="9 12" id="KW-0503">Monooxygenase</keyword>
<evidence type="ECO:0008006" key="16">
    <source>
        <dbReference type="Google" id="ProtNLM"/>
    </source>
</evidence>
<dbReference type="Proteomes" id="UP000077755">
    <property type="component" value="Chromosome 1"/>
</dbReference>
<evidence type="ECO:0000256" key="1">
    <source>
        <dbReference type="ARBA" id="ARBA00004370"/>
    </source>
</evidence>
<keyword evidence="10 13" id="KW-0472">Membrane</keyword>
<sequence>MEDAVLFLAFPVSVISMFCVIIYVVYDLCLKPKFLRAKLVKQGIDGPKPTLIMGNMPDIRQIKCKELASDAVPYDLTKSLSLDCCSVLLPHISQWTKQFGKTFSFALGKTQFLYIGDGELVREMSLCKSLNLGKPSYMHKERGPLLGKGLLTSSKEVWLHQRKTIAPTLYVDKVKNMFSIVLESGNTLIRSWEQLVDTEGGIADIRVDDYVKTFTSSIISNVMFGKYEAAEKLLFSKCRDLMEVSGSPTVLDGYPFNRFYPTKIHRQQWKLEKEIYWIIQDTKMKCRSESESIIQTLVDGAKHGELGSSTPQQFIVDNCKELCIVGMEVPGITAIWGLMLLALHPEWQARARAEVLEVCGGQILDAEKLGKMKVLKMIIQEILRLYSGVGFTAREALADVQIGNTVCVPKGVNIWIWQAALHRDPQLWGSDALKFNPDRFTNGISGACKIPQAYTPFGLGPRTCPGMNLGMMELKVMFALLLAKFSFSLSPKYQHVPRFDVLLEPKYGVKLLVCRV</sequence>
<comment type="subcellular location">
    <subcellularLocation>
        <location evidence="1">Membrane</location>
    </subcellularLocation>
</comment>
<proteinExistence type="inferred from homology"/>
<dbReference type="GO" id="GO:0004497">
    <property type="term" value="F:monooxygenase activity"/>
    <property type="evidence" value="ECO:0007669"/>
    <property type="project" value="UniProtKB-KW"/>
</dbReference>
<dbReference type="PANTHER" id="PTHR24282:SF28">
    <property type="entry name" value="CYTOCHROME P450"/>
    <property type="match status" value="1"/>
</dbReference>
<evidence type="ECO:0000256" key="8">
    <source>
        <dbReference type="ARBA" id="ARBA00023004"/>
    </source>
</evidence>
<keyword evidence="15" id="KW-1185">Reference proteome</keyword>
<organism evidence="14 15">
    <name type="scientific">Daucus carota subsp. sativus</name>
    <name type="common">Carrot</name>
    <dbReference type="NCBI Taxonomy" id="79200"/>
    <lineage>
        <taxon>Eukaryota</taxon>
        <taxon>Viridiplantae</taxon>
        <taxon>Streptophyta</taxon>
        <taxon>Embryophyta</taxon>
        <taxon>Tracheophyta</taxon>
        <taxon>Spermatophyta</taxon>
        <taxon>Magnoliopsida</taxon>
        <taxon>eudicotyledons</taxon>
        <taxon>Gunneridae</taxon>
        <taxon>Pentapetalae</taxon>
        <taxon>asterids</taxon>
        <taxon>campanulids</taxon>
        <taxon>Apiales</taxon>
        <taxon>Apiaceae</taxon>
        <taxon>Apioideae</taxon>
        <taxon>Scandiceae</taxon>
        <taxon>Daucinae</taxon>
        <taxon>Daucus</taxon>
        <taxon>Daucus sect. Daucus</taxon>
    </lineage>
</organism>
<name>A0AAF0W9J7_DAUCS</name>
<reference evidence="14" key="2">
    <citation type="submission" date="2022-03" db="EMBL/GenBank/DDBJ databases">
        <title>Draft title - Genomic analysis of global carrot germplasm unveils the trajectory of domestication and the origin of high carotenoid orange carrot.</title>
        <authorList>
            <person name="Iorizzo M."/>
            <person name="Ellison S."/>
            <person name="Senalik D."/>
            <person name="Macko-Podgorni A."/>
            <person name="Grzebelus D."/>
            <person name="Bostan H."/>
            <person name="Rolling W."/>
            <person name="Curaba J."/>
            <person name="Simon P."/>
        </authorList>
    </citation>
    <scope>NUCLEOTIDE SEQUENCE</scope>
    <source>
        <tissue evidence="14">Leaf</tissue>
    </source>
</reference>
<keyword evidence="5 11" id="KW-0479">Metal-binding</keyword>
<dbReference type="InterPro" id="IPR001128">
    <property type="entry name" value="Cyt_P450"/>
</dbReference>
<keyword evidence="4 13" id="KW-0812">Transmembrane</keyword>
<evidence type="ECO:0000256" key="3">
    <source>
        <dbReference type="ARBA" id="ARBA00022617"/>
    </source>
</evidence>
<reference evidence="14" key="1">
    <citation type="journal article" date="2016" name="Nat. Genet.">
        <title>A high-quality carrot genome assembly provides new insights into carotenoid accumulation and asterid genome evolution.</title>
        <authorList>
            <person name="Iorizzo M."/>
            <person name="Ellison S."/>
            <person name="Senalik D."/>
            <person name="Zeng P."/>
            <person name="Satapoomin P."/>
            <person name="Huang J."/>
            <person name="Bowman M."/>
            <person name="Iovene M."/>
            <person name="Sanseverino W."/>
            <person name="Cavagnaro P."/>
            <person name="Yildiz M."/>
            <person name="Macko-Podgorni A."/>
            <person name="Moranska E."/>
            <person name="Grzebelus E."/>
            <person name="Grzebelus D."/>
            <person name="Ashrafi H."/>
            <person name="Zheng Z."/>
            <person name="Cheng S."/>
            <person name="Spooner D."/>
            <person name="Van Deynze A."/>
            <person name="Simon P."/>
        </authorList>
    </citation>
    <scope>NUCLEOTIDE SEQUENCE</scope>
    <source>
        <tissue evidence="14">Leaf</tissue>
    </source>
</reference>
<evidence type="ECO:0000256" key="7">
    <source>
        <dbReference type="ARBA" id="ARBA00023002"/>
    </source>
</evidence>
<dbReference type="PRINTS" id="PR00385">
    <property type="entry name" value="P450"/>
</dbReference>
<dbReference type="InterPro" id="IPR002401">
    <property type="entry name" value="Cyt_P450_E_grp-I"/>
</dbReference>
<dbReference type="SUPFAM" id="SSF48264">
    <property type="entry name" value="Cytochrome P450"/>
    <property type="match status" value="1"/>
</dbReference>
<dbReference type="GO" id="GO:0016020">
    <property type="term" value="C:membrane"/>
    <property type="evidence" value="ECO:0007669"/>
    <property type="project" value="UniProtKB-SubCell"/>
</dbReference>
<keyword evidence="3 11" id="KW-0349">Heme</keyword>
<dbReference type="AlphaFoldDB" id="A0AAF0W9J7"/>
<feature type="transmembrane region" description="Helical" evidence="13">
    <location>
        <begin position="6"/>
        <end position="26"/>
    </location>
</feature>
<gene>
    <name evidence="14" type="ORF">DCAR_0104155</name>
</gene>
<comment type="similarity">
    <text evidence="2 12">Belongs to the cytochrome P450 family.</text>
</comment>
<dbReference type="GO" id="GO:0020037">
    <property type="term" value="F:heme binding"/>
    <property type="evidence" value="ECO:0007669"/>
    <property type="project" value="InterPro"/>
</dbReference>
<dbReference type="InterPro" id="IPR036396">
    <property type="entry name" value="Cyt_P450_sf"/>
</dbReference>
<dbReference type="InterPro" id="IPR017972">
    <property type="entry name" value="Cyt_P450_CS"/>
</dbReference>
<evidence type="ECO:0000313" key="15">
    <source>
        <dbReference type="Proteomes" id="UP000077755"/>
    </source>
</evidence>
<dbReference type="KEGG" id="dcr:108208853"/>
<dbReference type="Gene3D" id="1.10.630.10">
    <property type="entry name" value="Cytochrome P450"/>
    <property type="match status" value="1"/>
</dbReference>
<evidence type="ECO:0000256" key="2">
    <source>
        <dbReference type="ARBA" id="ARBA00010617"/>
    </source>
</evidence>
<evidence type="ECO:0000256" key="10">
    <source>
        <dbReference type="ARBA" id="ARBA00023136"/>
    </source>
</evidence>
<feature type="binding site" description="axial binding residue" evidence="11">
    <location>
        <position position="464"/>
    </location>
    <ligand>
        <name>heme</name>
        <dbReference type="ChEBI" id="CHEBI:30413"/>
    </ligand>
    <ligandPart>
        <name>Fe</name>
        <dbReference type="ChEBI" id="CHEBI:18248"/>
    </ligandPart>
</feature>
<evidence type="ECO:0000256" key="5">
    <source>
        <dbReference type="ARBA" id="ARBA00022723"/>
    </source>
</evidence>
<keyword evidence="6 13" id="KW-1133">Transmembrane helix</keyword>
<keyword evidence="8 11" id="KW-0408">Iron</keyword>
<protein>
    <recommendedName>
        <fullName evidence="16">Cytochrome P450</fullName>
    </recommendedName>
</protein>
<dbReference type="EMBL" id="CP093343">
    <property type="protein sequence ID" value="WOG84969.1"/>
    <property type="molecule type" value="Genomic_DNA"/>
</dbReference>
<keyword evidence="7 12" id="KW-0560">Oxidoreductase</keyword>
<evidence type="ECO:0000256" key="13">
    <source>
        <dbReference type="SAM" id="Phobius"/>
    </source>
</evidence>
<evidence type="ECO:0000256" key="9">
    <source>
        <dbReference type="ARBA" id="ARBA00023033"/>
    </source>
</evidence>
<dbReference type="Pfam" id="PF00067">
    <property type="entry name" value="p450"/>
    <property type="match status" value="1"/>
</dbReference>
<evidence type="ECO:0000256" key="4">
    <source>
        <dbReference type="ARBA" id="ARBA00022692"/>
    </source>
</evidence>